<dbReference type="EMBL" id="ML213599">
    <property type="protein sequence ID" value="TFK39647.1"/>
    <property type="molecule type" value="Genomic_DNA"/>
</dbReference>
<keyword evidence="1" id="KW-0472">Membrane</keyword>
<proteinExistence type="predicted"/>
<keyword evidence="1" id="KW-1133">Transmembrane helix</keyword>
<reference evidence="2 3" key="1">
    <citation type="journal article" date="2019" name="Nat. Ecol. Evol.">
        <title>Megaphylogeny resolves global patterns of mushroom evolution.</title>
        <authorList>
            <person name="Varga T."/>
            <person name="Krizsan K."/>
            <person name="Foldi C."/>
            <person name="Dima B."/>
            <person name="Sanchez-Garcia M."/>
            <person name="Sanchez-Ramirez S."/>
            <person name="Szollosi G.J."/>
            <person name="Szarkandi J.G."/>
            <person name="Papp V."/>
            <person name="Albert L."/>
            <person name="Andreopoulos W."/>
            <person name="Angelini C."/>
            <person name="Antonin V."/>
            <person name="Barry K.W."/>
            <person name="Bougher N.L."/>
            <person name="Buchanan P."/>
            <person name="Buyck B."/>
            <person name="Bense V."/>
            <person name="Catcheside P."/>
            <person name="Chovatia M."/>
            <person name="Cooper J."/>
            <person name="Damon W."/>
            <person name="Desjardin D."/>
            <person name="Finy P."/>
            <person name="Geml J."/>
            <person name="Haridas S."/>
            <person name="Hughes K."/>
            <person name="Justo A."/>
            <person name="Karasinski D."/>
            <person name="Kautmanova I."/>
            <person name="Kiss B."/>
            <person name="Kocsube S."/>
            <person name="Kotiranta H."/>
            <person name="LaButti K.M."/>
            <person name="Lechner B.E."/>
            <person name="Liimatainen K."/>
            <person name="Lipzen A."/>
            <person name="Lukacs Z."/>
            <person name="Mihaltcheva S."/>
            <person name="Morgado L.N."/>
            <person name="Niskanen T."/>
            <person name="Noordeloos M.E."/>
            <person name="Ohm R.A."/>
            <person name="Ortiz-Santana B."/>
            <person name="Ovrebo C."/>
            <person name="Racz N."/>
            <person name="Riley R."/>
            <person name="Savchenko A."/>
            <person name="Shiryaev A."/>
            <person name="Soop K."/>
            <person name="Spirin V."/>
            <person name="Szebenyi C."/>
            <person name="Tomsovsky M."/>
            <person name="Tulloss R.E."/>
            <person name="Uehling J."/>
            <person name="Grigoriev I.V."/>
            <person name="Vagvolgyi C."/>
            <person name="Papp T."/>
            <person name="Martin F.M."/>
            <person name="Miettinen O."/>
            <person name="Hibbett D.S."/>
            <person name="Nagy L.G."/>
        </authorList>
    </citation>
    <scope>NUCLEOTIDE SEQUENCE [LARGE SCALE GENOMIC DNA]</scope>
    <source>
        <strain evidence="2 3">CBS 166.37</strain>
    </source>
</reference>
<keyword evidence="3" id="KW-1185">Reference proteome</keyword>
<gene>
    <name evidence="2" type="ORF">BDQ12DRAFT_63342</name>
</gene>
<organism evidence="2 3">
    <name type="scientific">Crucibulum laeve</name>
    <dbReference type="NCBI Taxonomy" id="68775"/>
    <lineage>
        <taxon>Eukaryota</taxon>
        <taxon>Fungi</taxon>
        <taxon>Dikarya</taxon>
        <taxon>Basidiomycota</taxon>
        <taxon>Agaricomycotina</taxon>
        <taxon>Agaricomycetes</taxon>
        <taxon>Agaricomycetidae</taxon>
        <taxon>Agaricales</taxon>
        <taxon>Agaricineae</taxon>
        <taxon>Nidulariaceae</taxon>
        <taxon>Crucibulum</taxon>
    </lineage>
</organism>
<sequence>MRCSGVKRLLARHLQRVYKRNYDGKGAMESFVVYLLFVFLLLARLAGYVISFILAFKEQL</sequence>
<protein>
    <submittedName>
        <fullName evidence="2">Uncharacterized protein</fullName>
    </submittedName>
</protein>
<feature type="transmembrane region" description="Helical" evidence="1">
    <location>
        <begin position="31"/>
        <end position="56"/>
    </location>
</feature>
<keyword evidence="1" id="KW-0812">Transmembrane</keyword>
<evidence type="ECO:0000313" key="2">
    <source>
        <dbReference type="EMBL" id="TFK39647.1"/>
    </source>
</evidence>
<name>A0A5C3M489_9AGAR</name>
<evidence type="ECO:0000313" key="3">
    <source>
        <dbReference type="Proteomes" id="UP000308652"/>
    </source>
</evidence>
<dbReference type="Proteomes" id="UP000308652">
    <property type="component" value="Unassembled WGS sequence"/>
</dbReference>
<evidence type="ECO:0000256" key="1">
    <source>
        <dbReference type="SAM" id="Phobius"/>
    </source>
</evidence>
<dbReference type="AlphaFoldDB" id="A0A5C3M489"/>
<accession>A0A5C3M489</accession>